<sequence length="291" mass="29763">MTRLAAARLSLLLAFALGLSGCVHAVAQGDLSRFAEAAGKVHDQADVAFARANAISRQAAIDVFVASRRVGLSDRAFPPVLDADTIAAWDAALSDLERYGSLLAELTDAGRGARAGLGVTTLGHELQSGQAGADLTPGIGAGFAALAGILVDSSAQSSAKAVMRRADPEVRRLLVAMAKAVGSDRTEGLQGTVWSNWTASLNGTRVAYAVAAEKGDEARQRSLIADYLGGVDKRSADLRALSALHVSLLALADAHAAAAAGSAPTQAAIIAGMERRLGDTRRDIKTLGGGA</sequence>
<keyword evidence="1" id="KW-0732">Signal</keyword>
<dbReference type="EMBL" id="JACONT010000008">
    <property type="protein sequence ID" value="MBC3941177.1"/>
    <property type="molecule type" value="Genomic_DNA"/>
</dbReference>
<keyword evidence="3" id="KW-1185">Reference proteome</keyword>
<proteinExistence type="predicted"/>
<evidence type="ECO:0000313" key="3">
    <source>
        <dbReference type="Proteomes" id="UP000597613"/>
    </source>
</evidence>
<dbReference type="Proteomes" id="UP000597613">
    <property type="component" value="Unassembled WGS sequence"/>
</dbReference>
<dbReference type="RefSeq" id="WP_187502953.1">
    <property type="nucleotide sequence ID" value="NZ_CP162536.1"/>
</dbReference>
<dbReference type="PROSITE" id="PS51257">
    <property type="entry name" value="PROKAR_LIPOPROTEIN"/>
    <property type="match status" value="1"/>
</dbReference>
<accession>A0ABR7ALJ8</accession>
<gene>
    <name evidence="2" type="ORF">H8S47_05685</name>
</gene>
<protein>
    <submittedName>
        <fullName evidence="2">Uncharacterized protein</fullName>
    </submittedName>
</protein>
<reference evidence="2 3" key="1">
    <citation type="submission" date="2020-08" db="EMBL/GenBank/DDBJ databases">
        <title>Putative novel bacterial strains isolated from necrotic wheat leaf tissues caused by Xanthomonas translucens.</title>
        <authorList>
            <person name="Tambong J.T."/>
        </authorList>
    </citation>
    <scope>NUCLEOTIDE SEQUENCE [LARGE SCALE GENOMIC DNA]</scope>
    <source>
        <strain evidence="3">DOAB 1063</strain>
    </source>
</reference>
<organism evidence="2 3">
    <name type="scientific">Sphingomonas albertensis</name>
    <dbReference type="NCBI Taxonomy" id="2762591"/>
    <lineage>
        <taxon>Bacteria</taxon>
        <taxon>Pseudomonadati</taxon>
        <taxon>Pseudomonadota</taxon>
        <taxon>Alphaproteobacteria</taxon>
        <taxon>Sphingomonadales</taxon>
        <taxon>Sphingomonadaceae</taxon>
        <taxon>Sphingomonas</taxon>
    </lineage>
</organism>
<name>A0ABR7ALJ8_9SPHN</name>
<comment type="caution">
    <text evidence="2">The sequence shown here is derived from an EMBL/GenBank/DDBJ whole genome shotgun (WGS) entry which is preliminary data.</text>
</comment>
<evidence type="ECO:0000256" key="1">
    <source>
        <dbReference type="SAM" id="SignalP"/>
    </source>
</evidence>
<evidence type="ECO:0000313" key="2">
    <source>
        <dbReference type="EMBL" id="MBC3941177.1"/>
    </source>
</evidence>
<feature type="chain" id="PRO_5045714627" evidence="1">
    <location>
        <begin position="26"/>
        <end position="291"/>
    </location>
</feature>
<feature type="signal peptide" evidence="1">
    <location>
        <begin position="1"/>
        <end position="25"/>
    </location>
</feature>